<gene>
    <name evidence="2" type="ORF">DRE_06405</name>
</gene>
<reference evidence="2 3" key="1">
    <citation type="submission" date="2013-05" db="EMBL/GenBank/DDBJ databases">
        <title>Drechslerella stenobrocha genome reveals carnivorous origination and mechanical trapping mechanism of predatory fungi.</title>
        <authorList>
            <person name="Liu X."/>
            <person name="Zhang W."/>
            <person name="Liu K."/>
        </authorList>
    </citation>
    <scope>NUCLEOTIDE SEQUENCE [LARGE SCALE GENOMIC DNA]</scope>
    <source>
        <strain evidence="2 3">248</strain>
    </source>
</reference>
<dbReference type="AlphaFoldDB" id="W7HXC2"/>
<keyword evidence="3" id="KW-1185">Reference proteome</keyword>
<dbReference type="HOGENOM" id="CLU_826465_0_0_1"/>
<feature type="transmembrane region" description="Helical" evidence="1">
    <location>
        <begin position="7"/>
        <end position="24"/>
    </location>
</feature>
<evidence type="ECO:0000313" key="3">
    <source>
        <dbReference type="Proteomes" id="UP000024837"/>
    </source>
</evidence>
<name>W7HXC2_9PEZI</name>
<feature type="transmembrane region" description="Helical" evidence="1">
    <location>
        <begin position="57"/>
        <end position="79"/>
    </location>
</feature>
<evidence type="ECO:0000256" key="1">
    <source>
        <dbReference type="SAM" id="Phobius"/>
    </source>
</evidence>
<evidence type="ECO:0000313" key="2">
    <source>
        <dbReference type="EMBL" id="EWC44767.1"/>
    </source>
</evidence>
<accession>W7HXC2</accession>
<dbReference type="Proteomes" id="UP000024837">
    <property type="component" value="Unassembled WGS sequence"/>
</dbReference>
<dbReference type="EMBL" id="KI966434">
    <property type="protein sequence ID" value="EWC44767.1"/>
    <property type="molecule type" value="Genomic_DNA"/>
</dbReference>
<sequence>MLGIANFFGGMLIIVAVTFILTQLKAQVWNRLRGSKPAPAQTPGTEKDKPWLTQLLIWTWVIFSVSVMVWPLVACLALPSRSRAHVYPKRCGSGAWDFRVVLDGRYQPEKLTRGSVNVYDMRDGGARVAEFTTADFVNATRERTAERVRLERRSAVATAEGEDGGVYLAAVEFAFPYLQTAWEEGGWASLGDVGRETEGNYTAELVDAATNTTRVVTGEFPYLEDGRGLRLDGLGLAPDIARRWRALVGSGYGCQLGPDARLLGNADVTAREPVGGQVVLQTDMTKFGACGELTVCANRRGAGRELDELLMVPLGLPEQIRWGNCCGDGWEVKSDA</sequence>
<keyword evidence="1" id="KW-1133">Transmembrane helix</keyword>
<proteinExistence type="predicted"/>
<dbReference type="OrthoDB" id="5416847at2759"/>
<keyword evidence="1" id="KW-0812">Transmembrane</keyword>
<keyword evidence="1" id="KW-0472">Membrane</keyword>
<protein>
    <submittedName>
        <fullName evidence="2">Uncharacterized protein</fullName>
    </submittedName>
</protein>
<organism evidence="2 3">
    <name type="scientific">Drechslerella stenobrocha 248</name>
    <dbReference type="NCBI Taxonomy" id="1043628"/>
    <lineage>
        <taxon>Eukaryota</taxon>
        <taxon>Fungi</taxon>
        <taxon>Dikarya</taxon>
        <taxon>Ascomycota</taxon>
        <taxon>Pezizomycotina</taxon>
        <taxon>Orbiliomycetes</taxon>
        <taxon>Orbiliales</taxon>
        <taxon>Orbiliaceae</taxon>
        <taxon>Drechslerella</taxon>
    </lineage>
</organism>